<evidence type="ECO:0000256" key="4">
    <source>
        <dbReference type="RuleBase" id="RU004020"/>
    </source>
</evidence>
<comment type="subcellular location">
    <subcellularLocation>
        <location evidence="1">Nucleus</location>
    </subcellularLocation>
</comment>
<feature type="region of interest" description="Disordered" evidence="5">
    <location>
        <begin position="231"/>
        <end position="260"/>
    </location>
</feature>
<evidence type="ECO:0000259" key="6">
    <source>
        <dbReference type="SMART" id="SM00415"/>
    </source>
</evidence>
<protein>
    <recommendedName>
        <fullName evidence="6">HSF-type DNA-binding domain-containing protein</fullName>
    </recommendedName>
</protein>
<feature type="domain" description="HSF-type DNA-binding" evidence="6">
    <location>
        <begin position="255"/>
        <end position="353"/>
    </location>
</feature>
<dbReference type="PANTHER" id="PTHR10015:SF206">
    <property type="entry name" value="HSF-TYPE DNA-BINDING DOMAIN-CONTAINING PROTEIN"/>
    <property type="match status" value="1"/>
</dbReference>
<accession>A0A8J9TF88</accession>
<feature type="compositionally biased region" description="Polar residues" evidence="5">
    <location>
        <begin position="231"/>
        <end position="246"/>
    </location>
</feature>
<gene>
    <name evidence="7" type="ORF">PTTT1_LOCUS29488</name>
</gene>
<evidence type="ECO:0000256" key="3">
    <source>
        <dbReference type="ARBA" id="ARBA00023242"/>
    </source>
</evidence>
<dbReference type="SMART" id="SM00415">
    <property type="entry name" value="HSF"/>
    <property type="match status" value="1"/>
</dbReference>
<dbReference type="PANTHER" id="PTHR10015">
    <property type="entry name" value="HEAT SHOCK TRANSCRIPTION FACTOR"/>
    <property type="match status" value="1"/>
</dbReference>
<feature type="compositionally biased region" description="Polar residues" evidence="5">
    <location>
        <begin position="87"/>
        <end position="97"/>
    </location>
</feature>
<name>A0A8J9TF88_PHATR</name>
<dbReference type="Pfam" id="PF00447">
    <property type="entry name" value="HSF_DNA-bind"/>
    <property type="match status" value="1"/>
</dbReference>
<evidence type="ECO:0000256" key="1">
    <source>
        <dbReference type="ARBA" id="ARBA00004123"/>
    </source>
</evidence>
<sequence>MGDPPQPNVEDILHRLLQIALQSSSGIASSASPSEALAPLSTTRSVEEALLRLLVGSTSEAGPDQQARQPAHRAQPLLLPPPNSLSGDQSMTGTSAHANAFPQDPVPNILARLQALSNPSRQSGYYPEYASLSHASQDLLQLLALNQQQALQQQQQQQQQQYLQTSLQSTAAALQYVALNSQAQAKQSLSENSPRIPLPALPTSPISSSGWANGVARSPSLTMASFATLPAQASTGRKPSPTSFPRPQSHRDADGPEPFPQKLFRLLNEAERLGFDNIISFMPSGKSLCIHQPHQFIKEVAPNYFRHSKLSSFTRQLQLYQFSRTVEGASVDCYVHIDFQKGHPELLYKIRRASVSKK</sequence>
<dbReference type="Gene3D" id="1.10.10.10">
    <property type="entry name" value="Winged helix-like DNA-binding domain superfamily/Winged helix DNA-binding domain"/>
    <property type="match status" value="1"/>
</dbReference>
<comment type="similarity">
    <text evidence="4">Belongs to the HSF family.</text>
</comment>
<keyword evidence="3" id="KW-0539">Nucleus</keyword>
<dbReference type="SUPFAM" id="SSF46785">
    <property type="entry name" value="Winged helix' DNA-binding domain"/>
    <property type="match status" value="1"/>
</dbReference>
<dbReference type="InterPro" id="IPR036390">
    <property type="entry name" value="WH_DNA-bd_sf"/>
</dbReference>
<organism evidence="7">
    <name type="scientific">Phaeodactylum tricornutum</name>
    <name type="common">Diatom</name>
    <dbReference type="NCBI Taxonomy" id="2850"/>
    <lineage>
        <taxon>Eukaryota</taxon>
        <taxon>Sar</taxon>
        <taxon>Stramenopiles</taxon>
        <taxon>Ochrophyta</taxon>
        <taxon>Bacillariophyta</taxon>
        <taxon>Bacillariophyceae</taxon>
        <taxon>Bacillariophycidae</taxon>
        <taxon>Naviculales</taxon>
        <taxon>Phaeodactylaceae</taxon>
        <taxon>Phaeodactylum</taxon>
    </lineage>
</organism>
<dbReference type="GO" id="GO:0003700">
    <property type="term" value="F:DNA-binding transcription factor activity"/>
    <property type="evidence" value="ECO:0007669"/>
    <property type="project" value="InterPro"/>
</dbReference>
<dbReference type="Proteomes" id="UP000836788">
    <property type="component" value="Chromosome 20"/>
</dbReference>
<dbReference type="AlphaFoldDB" id="A0A8J9TF88"/>
<feature type="region of interest" description="Disordered" evidence="5">
    <location>
        <begin position="188"/>
        <end position="209"/>
    </location>
</feature>
<dbReference type="InterPro" id="IPR036388">
    <property type="entry name" value="WH-like_DNA-bd_sf"/>
</dbReference>
<proteinExistence type="inferred from homology"/>
<dbReference type="EMBL" id="OU594961">
    <property type="protein sequence ID" value="CAG9285570.1"/>
    <property type="molecule type" value="Genomic_DNA"/>
</dbReference>
<feature type="compositionally biased region" description="Low complexity" evidence="5">
    <location>
        <begin position="65"/>
        <end position="77"/>
    </location>
</feature>
<evidence type="ECO:0000256" key="5">
    <source>
        <dbReference type="SAM" id="MobiDB-lite"/>
    </source>
</evidence>
<dbReference type="GO" id="GO:0005634">
    <property type="term" value="C:nucleus"/>
    <property type="evidence" value="ECO:0007669"/>
    <property type="project" value="UniProtKB-SubCell"/>
</dbReference>
<keyword evidence="2" id="KW-0238">DNA-binding</keyword>
<dbReference type="GO" id="GO:0043565">
    <property type="term" value="F:sequence-specific DNA binding"/>
    <property type="evidence" value="ECO:0007669"/>
    <property type="project" value="InterPro"/>
</dbReference>
<dbReference type="InterPro" id="IPR000232">
    <property type="entry name" value="HSF_DNA-bd"/>
</dbReference>
<reference evidence="7" key="1">
    <citation type="submission" date="2022-02" db="EMBL/GenBank/DDBJ databases">
        <authorList>
            <person name="Giguere J D."/>
        </authorList>
    </citation>
    <scope>NUCLEOTIDE SEQUENCE</scope>
    <source>
        <strain evidence="7">CCAP 1055/1</strain>
    </source>
</reference>
<evidence type="ECO:0000313" key="7">
    <source>
        <dbReference type="EMBL" id="CAG9285570.1"/>
    </source>
</evidence>
<evidence type="ECO:0000256" key="2">
    <source>
        <dbReference type="ARBA" id="ARBA00023125"/>
    </source>
</evidence>
<feature type="region of interest" description="Disordered" evidence="5">
    <location>
        <begin position="60"/>
        <end position="103"/>
    </location>
</feature>